<proteinExistence type="predicted"/>
<feature type="domain" description="Glycosyltransferase subfamily 4-like N-terminal" evidence="4">
    <location>
        <begin position="14"/>
        <end position="178"/>
    </location>
</feature>
<keyword evidence="2 5" id="KW-0808">Transferase</keyword>
<protein>
    <submittedName>
        <fullName evidence="5">Phosphatidylinositol alpha 1,6-mannosyltransferase</fullName>
        <ecNumber evidence="5">2.4.1.-</ecNumber>
    </submittedName>
</protein>
<dbReference type="AlphaFoldDB" id="A0A927MUX6"/>
<keyword evidence="6" id="KW-1185">Reference proteome</keyword>
<dbReference type="Pfam" id="PF00534">
    <property type="entry name" value="Glycos_transf_1"/>
    <property type="match status" value="1"/>
</dbReference>
<dbReference type="Proteomes" id="UP000638648">
    <property type="component" value="Unassembled WGS sequence"/>
</dbReference>
<evidence type="ECO:0000256" key="2">
    <source>
        <dbReference type="ARBA" id="ARBA00022679"/>
    </source>
</evidence>
<dbReference type="Pfam" id="PF13439">
    <property type="entry name" value="Glyco_transf_4"/>
    <property type="match status" value="1"/>
</dbReference>
<dbReference type="CDD" id="cd03814">
    <property type="entry name" value="GT4-like"/>
    <property type="match status" value="1"/>
</dbReference>
<dbReference type="Gene3D" id="3.40.50.2000">
    <property type="entry name" value="Glycogen Phosphorylase B"/>
    <property type="match status" value="2"/>
</dbReference>
<dbReference type="SUPFAM" id="SSF53756">
    <property type="entry name" value="UDP-Glycosyltransferase/glycogen phosphorylase"/>
    <property type="match status" value="1"/>
</dbReference>
<name>A0A927MUX6_9ACTN</name>
<dbReference type="GO" id="GO:0016758">
    <property type="term" value="F:hexosyltransferase activity"/>
    <property type="evidence" value="ECO:0007669"/>
    <property type="project" value="TreeGrafter"/>
</dbReference>
<comment type="caution">
    <text evidence="5">The sequence shown here is derived from an EMBL/GenBank/DDBJ whole genome shotgun (WGS) entry which is preliminary data.</text>
</comment>
<sequence length="378" mass="40367">MRVAVVAESFLPQVNGVANSVRHLVDHLVKRGHQALVVAPGPGGEAHGQTPVVRVRSLPLPMYPEFPIGLPDNAVRRALTEFAPDVVHLASPLVLGMSGLRTAERCGIPTVAVYQTDVVGFAQQYGFVGVERALWAWMRRVYARAGRTLAPSQAAFAQLAQIGVPRLFCWPRGVDLERFHPAHRDPSLRRRLAPNGETLVGYVGRVATEKRVHLLRAIAGLPGTRLVVVGDGPATDDVRDAVPEAVMLGMLRGEELSQAVASLDIFVHTGAHETFCQAAQEALASGVPVVAPAAGGLLDLVTPGRTGMLYPPEESEAAMGGFRDAVRHLAGNAELRAQMGLAARDSVVGRGWERILDDLIDVHYRAVVESAATPPLAA</sequence>
<organism evidence="5 6">
    <name type="scientific">Actinopolymorpha pittospori</name>
    <dbReference type="NCBI Taxonomy" id="648752"/>
    <lineage>
        <taxon>Bacteria</taxon>
        <taxon>Bacillati</taxon>
        <taxon>Actinomycetota</taxon>
        <taxon>Actinomycetes</taxon>
        <taxon>Propionibacteriales</taxon>
        <taxon>Actinopolymorphaceae</taxon>
        <taxon>Actinopolymorpha</taxon>
    </lineage>
</organism>
<dbReference type="InterPro" id="IPR001296">
    <property type="entry name" value="Glyco_trans_1"/>
</dbReference>
<evidence type="ECO:0000259" key="4">
    <source>
        <dbReference type="Pfam" id="PF13439"/>
    </source>
</evidence>
<dbReference type="GO" id="GO:1901137">
    <property type="term" value="P:carbohydrate derivative biosynthetic process"/>
    <property type="evidence" value="ECO:0007669"/>
    <property type="project" value="UniProtKB-ARBA"/>
</dbReference>
<dbReference type="InterPro" id="IPR028098">
    <property type="entry name" value="Glyco_trans_4-like_N"/>
</dbReference>
<dbReference type="InterPro" id="IPR050194">
    <property type="entry name" value="Glycosyltransferase_grp1"/>
</dbReference>
<dbReference type="PANTHER" id="PTHR45947:SF3">
    <property type="entry name" value="SULFOQUINOVOSYL TRANSFERASE SQD2"/>
    <property type="match status" value="1"/>
</dbReference>
<keyword evidence="1 5" id="KW-0328">Glycosyltransferase</keyword>
<evidence type="ECO:0000259" key="3">
    <source>
        <dbReference type="Pfam" id="PF00534"/>
    </source>
</evidence>
<evidence type="ECO:0000313" key="6">
    <source>
        <dbReference type="Proteomes" id="UP000638648"/>
    </source>
</evidence>
<reference evidence="5" key="1">
    <citation type="submission" date="2020-10" db="EMBL/GenBank/DDBJ databases">
        <title>Sequencing the genomes of 1000 actinobacteria strains.</title>
        <authorList>
            <person name="Klenk H.-P."/>
        </authorList>
    </citation>
    <scope>NUCLEOTIDE SEQUENCE</scope>
    <source>
        <strain evidence="5">DSM 45354</strain>
    </source>
</reference>
<evidence type="ECO:0000256" key="1">
    <source>
        <dbReference type="ARBA" id="ARBA00022676"/>
    </source>
</evidence>
<dbReference type="PANTHER" id="PTHR45947">
    <property type="entry name" value="SULFOQUINOVOSYL TRANSFERASE SQD2"/>
    <property type="match status" value="1"/>
</dbReference>
<feature type="domain" description="Glycosyl transferase family 1" evidence="3">
    <location>
        <begin position="192"/>
        <end position="344"/>
    </location>
</feature>
<dbReference type="EC" id="2.4.1.-" evidence="5"/>
<evidence type="ECO:0000313" key="5">
    <source>
        <dbReference type="EMBL" id="MBE1607341.1"/>
    </source>
</evidence>
<dbReference type="RefSeq" id="WP_337917824.1">
    <property type="nucleotide sequence ID" value="NZ_BAABJL010000039.1"/>
</dbReference>
<dbReference type="EMBL" id="JADBEM010000001">
    <property type="protein sequence ID" value="MBE1607341.1"/>
    <property type="molecule type" value="Genomic_DNA"/>
</dbReference>
<gene>
    <name evidence="5" type="ORF">HEB94_004189</name>
</gene>
<accession>A0A927MUX6</accession>